<sequence>MVGVGGRSKACDHCRRRRVKCDLAAPECARCIKAHLKCGGSRGLSFIQYNGSKAKQVRQTLGVSGISRAVLTAKEKTTTDSTFPQWNHVVSSQIAESFLMPGSMDDVYVSYALTYLLRENEEIVVKPGTSRALTNECFVALSTTIFGIDKEQPQVLQHGLHRYGTALQALNRALSDSKESQSFDVLEAVIVMAVFEPLRHQYGRDTTDPFSQPGTLF</sequence>
<organism evidence="3 4">
    <name type="scientific">Colletotrichum orchidophilum</name>
    <dbReference type="NCBI Taxonomy" id="1209926"/>
    <lineage>
        <taxon>Eukaryota</taxon>
        <taxon>Fungi</taxon>
        <taxon>Dikarya</taxon>
        <taxon>Ascomycota</taxon>
        <taxon>Pezizomycotina</taxon>
        <taxon>Sordariomycetes</taxon>
        <taxon>Hypocreomycetidae</taxon>
        <taxon>Glomerellales</taxon>
        <taxon>Glomerellaceae</taxon>
        <taxon>Colletotrichum</taxon>
    </lineage>
</organism>
<keyword evidence="1" id="KW-0539">Nucleus</keyword>
<reference evidence="3 4" key="1">
    <citation type="submission" date="2016-09" db="EMBL/GenBank/DDBJ databases">
        <authorList>
            <person name="Capua I."/>
            <person name="De Benedictis P."/>
            <person name="Joannis T."/>
            <person name="Lombin L.H."/>
            <person name="Cattoli G."/>
        </authorList>
    </citation>
    <scope>NUCLEOTIDE SEQUENCE [LARGE SCALE GENOMIC DNA]</scope>
    <source>
        <strain evidence="3 4">IMI 309357</strain>
    </source>
</reference>
<dbReference type="Pfam" id="PF00172">
    <property type="entry name" value="Zn_clus"/>
    <property type="match status" value="1"/>
</dbReference>
<dbReference type="STRING" id="1209926.A0A1G4BBH0"/>
<dbReference type="PANTHER" id="PTHR38111:SF2">
    <property type="entry name" value="FINGER DOMAIN PROTEIN, PUTATIVE (AFU_ORTHOLOGUE AFUA_1G01560)-RELATED"/>
    <property type="match status" value="1"/>
</dbReference>
<evidence type="ECO:0000256" key="1">
    <source>
        <dbReference type="ARBA" id="ARBA00023242"/>
    </source>
</evidence>
<dbReference type="CDD" id="cd00067">
    <property type="entry name" value="GAL4"/>
    <property type="match status" value="1"/>
</dbReference>
<evidence type="ECO:0000259" key="2">
    <source>
        <dbReference type="PROSITE" id="PS50048"/>
    </source>
</evidence>
<dbReference type="GO" id="GO:0000981">
    <property type="term" value="F:DNA-binding transcription factor activity, RNA polymerase II-specific"/>
    <property type="evidence" value="ECO:0007669"/>
    <property type="project" value="InterPro"/>
</dbReference>
<comment type="caution">
    <text evidence="3">The sequence shown here is derived from an EMBL/GenBank/DDBJ whole genome shotgun (WGS) entry which is preliminary data.</text>
</comment>
<dbReference type="InterPro" id="IPR036864">
    <property type="entry name" value="Zn2-C6_fun-type_DNA-bd_sf"/>
</dbReference>
<dbReference type="GO" id="GO:0008270">
    <property type="term" value="F:zinc ion binding"/>
    <property type="evidence" value="ECO:0007669"/>
    <property type="project" value="InterPro"/>
</dbReference>
<name>A0A1G4BBH0_9PEZI</name>
<dbReference type="Gene3D" id="4.10.240.10">
    <property type="entry name" value="Zn(2)-C6 fungal-type DNA-binding domain"/>
    <property type="match status" value="1"/>
</dbReference>
<dbReference type="GeneID" id="34559255"/>
<proteinExistence type="predicted"/>
<evidence type="ECO:0000313" key="3">
    <source>
        <dbReference type="EMBL" id="OHE98652.1"/>
    </source>
</evidence>
<feature type="domain" description="Zn(2)-C6 fungal-type" evidence="2">
    <location>
        <begin position="10"/>
        <end position="38"/>
    </location>
</feature>
<dbReference type="PANTHER" id="PTHR38111">
    <property type="entry name" value="ZN(2)-C6 FUNGAL-TYPE DOMAIN-CONTAINING PROTEIN-RELATED"/>
    <property type="match status" value="1"/>
</dbReference>
<accession>A0A1G4BBH0</accession>
<dbReference type="PROSITE" id="PS00463">
    <property type="entry name" value="ZN2_CY6_FUNGAL_1"/>
    <property type="match status" value="1"/>
</dbReference>
<dbReference type="RefSeq" id="XP_022475801.1">
    <property type="nucleotide sequence ID" value="XM_022617745.1"/>
</dbReference>
<keyword evidence="4" id="KW-1185">Reference proteome</keyword>
<protein>
    <recommendedName>
        <fullName evidence="2">Zn(2)-C6 fungal-type domain-containing protein</fullName>
    </recommendedName>
</protein>
<dbReference type="InterPro" id="IPR001138">
    <property type="entry name" value="Zn2Cys6_DnaBD"/>
</dbReference>
<dbReference type="InterPro" id="IPR053178">
    <property type="entry name" value="Osmoadaptation_assoc"/>
</dbReference>
<dbReference type="SMART" id="SM00066">
    <property type="entry name" value="GAL4"/>
    <property type="match status" value="1"/>
</dbReference>
<dbReference type="Proteomes" id="UP000176998">
    <property type="component" value="Unassembled WGS sequence"/>
</dbReference>
<gene>
    <name evidence="3" type="ORF">CORC01_06103</name>
</gene>
<dbReference type="EMBL" id="MJBS01000044">
    <property type="protein sequence ID" value="OHE98652.1"/>
    <property type="molecule type" value="Genomic_DNA"/>
</dbReference>
<dbReference type="SUPFAM" id="SSF57701">
    <property type="entry name" value="Zn2/Cys6 DNA-binding domain"/>
    <property type="match status" value="1"/>
</dbReference>
<evidence type="ECO:0000313" key="4">
    <source>
        <dbReference type="Proteomes" id="UP000176998"/>
    </source>
</evidence>
<dbReference type="OrthoDB" id="5126878at2759"/>
<dbReference type="PROSITE" id="PS50048">
    <property type="entry name" value="ZN2_CY6_FUNGAL_2"/>
    <property type="match status" value="1"/>
</dbReference>
<dbReference type="AlphaFoldDB" id="A0A1G4BBH0"/>